<organism evidence="3 4">
    <name type="scientific">Cyprinus carpio</name>
    <name type="common">Common carp</name>
    <dbReference type="NCBI Taxonomy" id="7962"/>
    <lineage>
        <taxon>Eukaryota</taxon>
        <taxon>Metazoa</taxon>
        <taxon>Chordata</taxon>
        <taxon>Craniata</taxon>
        <taxon>Vertebrata</taxon>
        <taxon>Euteleostomi</taxon>
        <taxon>Actinopterygii</taxon>
        <taxon>Neopterygii</taxon>
        <taxon>Teleostei</taxon>
        <taxon>Ostariophysi</taxon>
        <taxon>Cypriniformes</taxon>
        <taxon>Cyprinidae</taxon>
        <taxon>Cyprininae</taxon>
        <taxon>Cyprinus</taxon>
    </lineage>
</organism>
<name>A0A8C1LAS9_CYPCA</name>
<evidence type="ECO:0000313" key="3">
    <source>
        <dbReference type="Ensembl" id="ENSCCRP00010059273.1"/>
    </source>
</evidence>
<reference evidence="3" key="1">
    <citation type="submission" date="2025-08" db="UniProtKB">
        <authorList>
            <consortium name="Ensembl"/>
        </authorList>
    </citation>
    <scope>IDENTIFICATION</scope>
</reference>
<keyword evidence="4" id="KW-1185">Reference proteome</keyword>
<reference evidence="3" key="2">
    <citation type="submission" date="2025-09" db="UniProtKB">
        <authorList>
            <consortium name="Ensembl"/>
        </authorList>
    </citation>
    <scope>IDENTIFICATION</scope>
</reference>
<dbReference type="InterPro" id="IPR013783">
    <property type="entry name" value="Ig-like_fold"/>
</dbReference>
<dbReference type="PANTHER" id="PTHR21063:SF4">
    <property type="entry name" value="CD48 ANTIGEN-RELATED"/>
    <property type="match status" value="1"/>
</dbReference>
<dbReference type="Pfam" id="PF07686">
    <property type="entry name" value="V-set"/>
    <property type="match status" value="1"/>
</dbReference>
<dbReference type="FunFam" id="2.60.40.10:FF:002431">
    <property type="entry name" value="Si:ch211-222k6.3"/>
    <property type="match status" value="1"/>
</dbReference>
<dbReference type="Ensembl" id="ENSCCRT00010064989.1">
    <property type="protein sequence ID" value="ENSCCRP00010059273.1"/>
    <property type="gene ID" value="ENSCCRG00010025122.1"/>
</dbReference>
<dbReference type="InterPro" id="IPR013106">
    <property type="entry name" value="Ig_V-set"/>
</dbReference>
<dbReference type="Proteomes" id="UP000694427">
    <property type="component" value="Unplaced"/>
</dbReference>
<protein>
    <recommendedName>
        <fullName evidence="2">Ig-like domain-containing protein</fullName>
    </recommendedName>
</protein>
<sequence>MIGFICITFYSLMFSAHLSVPVISRNSTQCSSSSSSSSSYCSLLCSVVNVSHVTLSWYKGNSLLSSISVSDLSISLSLPLEVEYQDKNSYSCVINNPISSQTQHLDITQLCHTCAGVFGESVSVMEGDSVTLNTNVTEIHEDDDVLWKFGAEKSLIAEISREDQIFSTFNVPDGRFRDRLKLDHQTGSLTITNITTEHDGLYELQISGDKLSSKAFSVSVYACLPTPNIRRDFSQNLSSSSSSSSSQQNCSLVCSVVDVDHVTLSWYKGNSLLSSISVSDLSISLSLPLEVEYQDKNTYSCVINNPISHQTTHLDISQLCPGMSAVMLMIIY</sequence>
<proteinExistence type="predicted"/>
<accession>A0A8C1LAS9</accession>
<dbReference type="InterPro" id="IPR036179">
    <property type="entry name" value="Ig-like_dom_sf"/>
</dbReference>
<feature type="signal peptide" evidence="1">
    <location>
        <begin position="1"/>
        <end position="24"/>
    </location>
</feature>
<dbReference type="CDD" id="cd00096">
    <property type="entry name" value="Ig"/>
    <property type="match status" value="1"/>
</dbReference>
<keyword evidence="1" id="KW-0732">Signal</keyword>
<feature type="domain" description="Ig-like" evidence="2">
    <location>
        <begin position="21"/>
        <end position="108"/>
    </location>
</feature>
<dbReference type="Gene3D" id="2.60.40.10">
    <property type="entry name" value="Immunoglobulins"/>
    <property type="match status" value="3"/>
</dbReference>
<dbReference type="SMART" id="SM00409">
    <property type="entry name" value="IG"/>
    <property type="match status" value="2"/>
</dbReference>
<dbReference type="SUPFAM" id="SSF48726">
    <property type="entry name" value="Immunoglobulin"/>
    <property type="match status" value="3"/>
</dbReference>
<dbReference type="AlphaFoldDB" id="A0A8C1LAS9"/>
<dbReference type="InterPro" id="IPR007110">
    <property type="entry name" value="Ig-like_dom"/>
</dbReference>
<feature type="chain" id="PRO_5034175996" description="Ig-like domain-containing protein" evidence="1">
    <location>
        <begin position="25"/>
        <end position="332"/>
    </location>
</feature>
<dbReference type="PANTHER" id="PTHR21063">
    <property type="entry name" value="LFA-3"/>
    <property type="match status" value="1"/>
</dbReference>
<evidence type="ECO:0000256" key="1">
    <source>
        <dbReference type="SAM" id="SignalP"/>
    </source>
</evidence>
<evidence type="ECO:0000313" key="4">
    <source>
        <dbReference type="Proteomes" id="UP000694427"/>
    </source>
</evidence>
<dbReference type="InterPro" id="IPR003599">
    <property type="entry name" value="Ig_sub"/>
</dbReference>
<dbReference type="PROSITE" id="PS50835">
    <property type="entry name" value="IG_LIKE"/>
    <property type="match status" value="2"/>
</dbReference>
<feature type="domain" description="Ig-like" evidence="2">
    <location>
        <begin position="227"/>
        <end position="317"/>
    </location>
</feature>
<evidence type="ECO:0000259" key="2">
    <source>
        <dbReference type="PROSITE" id="PS50835"/>
    </source>
</evidence>